<dbReference type="Gene3D" id="3.10.180.10">
    <property type="entry name" value="2,3-Dihydroxybiphenyl 1,2-Dioxygenase, domain 1"/>
    <property type="match status" value="1"/>
</dbReference>
<dbReference type="SUPFAM" id="SSF54593">
    <property type="entry name" value="Glyoxalase/Bleomycin resistance protein/Dihydroxybiphenyl dioxygenase"/>
    <property type="match status" value="1"/>
</dbReference>
<dbReference type="InterPro" id="IPR029068">
    <property type="entry name" value="Glyas_Bleomycin-R_OHBP_Dase"/>
</dbReference>
<evidence type="ECO:0000313" key="4">
    <source>
        <dbReference type="Proteomes" id="UP000184041"/>
    </source>
</evidence>
<proteinExistence type="predicted"/>
<reference evidence="3 4" key="1">
    <citation type="submission" date="2016-11" db="EMBL/GenBank/DDBJ databases">
        <authorList>
            <person name="Jaros S."/>
            <person name="Januszkiewicz K."/>
            <person name="Wedrychowicz H."/>
        </authorList>
    </citation>
    <scope>NUCLEOTIDE SEQUENCE [LARGE SCALE GENOMIC DNA]</scope>
    <source>
        <strain evidence="3 4">DSM 21986</strain>
    </source>
</reference>
<dbReference type="PANTHER" id="PTHR47802:SF1">
    <property type="entry name" value="GLYOXALASE FAMILY PROTEIN, EXPRESSED"/>
    <property type="match status" value="1"/>
</dbReference>
<protein>
    <submittedName>
        <fullName evidence="3">Catechol 2,3-dioxygenase</fullName>
    </submittedName>
</protein>
<dbReference type="PROSITE" id="PS51819">
    <property type="entry name" value="VOC"/>
    <property type="match status" value="1"/>
</dbReference>
<feature type="chain" id="PRO_5013019468" evidence="1">
    <location>
        <begin position="17"/>
        <end position="149"/>
    </location>
</feature>
<dbReference type="RefSeq" id="WP_084088177.1">
    <property type="nucleotide sequence ID" value="NZ_FQUS01000009.1"/>
</dbReference>
<keyword evidence="3" id="KW-0223">Dioxygenase</keyword>
<evidence type="ECO:0000256" key="1">
    <source>
        <dbReference type="SAM" id="SignalP"/>
    </source>
</evidence>
<accession>A0A1M5C2W5</accession>
<dbReference type="PANTHER" id="PTHR47802">
    <property type="entry name" value="GLYOXALASE FAMILY PROTEIN, EXPRESSED"/>
    <property type="match status" value="1"/>
</dbReference>
<dbReference type="OrthoDB" id="192739at2"/>
<keyword evidence="1" id="KW-0732">Signal</keyword>
<gene>
    <name evidence="3" type="ORF">SAMN05443144_10974</name>
</gene>
<feature type="signal peptide" evidence="1">
    <location>
        <begin position="1"/>
        <end position="16"/>
    </location>
</feature>
<organism evidence="3 4">
    <name type="scientific">Fodinibius roseus</name>
    <dbReference type="NCBI Taxonomy" id="1194090"/>
    <lineage>
        <taxon>Bacteria</taxon>
        <taxon>Pseudomonadati</taxon>
        <taxon>Balneolota</taxon>
        <taxon>Balneolia</taxon>
        <taxon>Balneolales</taxon>
        <taxon>Balneolaceae</taxon>
        <taxon>Fodinibius</taxon>
    </lineage>
</organism>
<feature type="domain" description="VOC" evidence="2">
    <location>
        <begin position="24"/>
        <end position="145"/>
    </location>
</feature>
<dbReference type="Pfam" id="PF00903">
    <property type="entry name" value="Glyoxalase"/>
    <property type="match status" value="1"/>
</dbReference>
<dbReference type="STRING" id="1194090.SAMN05443144_10974"/>
<keyword evidence="4" id="KW-1185">Reference proteome</keyword>
<keyword evidence="3" id="KW-0560">Oxidoreductase</keyword>
<name>A0A1M5C2W5_9BACT</name>
<dbReference type="EMBL" id="FQUS01000009">
    <property type="protein sequence ID" value="SHF48957.1"/>
    <property type="molecule type" value="Genomic_DNA"/>
</dbReference>
<sequence>MLLLLLCFSVTMVSLAAIKNPGLTFDHYSITVEDLDSSAAFYGEVLSLPEIENKTQKETIRWFSMGPHMELHLIEGDTTKIHMIQRIHLALKTSDLDSLLKNLEANDIYYASAYGKPYTFNTRPDGIRQIYFQDPDGYWIEVNDVADQQ</sequence>
<evidence type="ECO:0000259" key="2">
    <source>
        <dbReference type="PROSITE" id="PS51819"/>
    </source>
</evidence>
<dbReference type="InterPro" id="IPR037523">
    <property type="entry name" value="VOC_core"/>
</dbReference>
<evidence type="ECO:0000313" key="3">
    <source>
        <dbReference type="EMBL" id="SHF48957.1"/>
    </source>
</evidence>
<dbReference type="InterPro" id="IPR004360">
    <property type="entry name" value="Glyas_Fos-R_dOase_dom"/>
</dbReference>
<dbReference type="Proteomes" id="UP000184041">
    <property type="component" value="Unassembled WGS sequence"/>
</dbReference>
<dbReference type="GO" id="GO:0051213">
    <property type="term" value="F:dioxygenase activity"/>
    <property type="evidence" value="ECO:0007669"/>
    <property type="project" value="UniProtKB-KW"/>
</dbReference>
<dbReference type="AlphaFoldDB" id="A0A1M5C2W5"/>